<dbReference type="EMBL" id="CAFBMR010000013">
    <property type="protein sequence ID" value="CAB4907593.1"/>
    <property type="molecule type" value="Genomic_DNA"/>
</dbReference>
<organism evidence="1">
    <name type="scientific">freshwater metagenome</name>
    <dbReference type="NCBI Taxonomy" id="449393"/>
    <lineage>
        <taxon>unclassified sequences</taxon>
        <taxon>metagenomes</taxon>
        <taxon>ecological metagenomes</taxon>
    </lineage>
</organism>
<gene>
    <name evidence="1" type="ORF">UFOPK3610_00549</name>
</gene>
<protein>
    <submittedName>
        <fullName evidence="1">Unannotated protein</fullName>
    </submittedName>
</protein>
<name>A0A6J7GTI4_9ZZZZ</name>
<proteinExistence type="predicted"/>
<sequence>MTHFDDSTAYDRRWTRASIEAQRELSISDPLLFMADHIPTTDRAEGLIAVYAGIGIERSPRMILLREVPEELTFDERLATLSAVVTRLDDVYASPGTDDPGVIALGLVVHRRGGSVVSPSDAMWMRALHALDEMTGVDPVGVIVRTKEGHLIRVPPHSVAA</sequence>
<evidence type="ECO:0000313" key="1">
    <source>
        <dbReference type="EMBL" id="CAB4907593.1"/>
    </source>
</evidence>
<reference evidence="1" key="1">
    <citation type="submission" date="2020-05" db="EMBL/GenBank/DDBJ databases">
        <authorList>
            <person name="Chiriac C."/>
            <person name="Salcher M."/>
            <person name="Ghai R."/>
            <person name="Kavagutti S V."/>
        </authorList>
    </citation>
    <scope>NUCLEOTIDE SEQUENCE</scope>
</reference>
<dbReference type="AlphaFoldDB" id="A0A6J7GTI4"/>
<accession>A0A6J7GTI4</accession>